<reference evidence="2 3" key="1">
    <citation type="submission" date="2019-04" db="EMBL/GenBank/DDBJ databases">
        <title>Comparative genomics and transcriptomics to analyze fruiting body development in filamentous ascomycetes.</title>
        <authorList>
            <consortium name="DOE Joint Genome Institute"/>
            <person name="Lutkenhaus R."/>
            <person name="Traeger S."/>
            <person name="Breuer J."/>
            <person name="Kuo A."/>
            <person name="Lipzen A."/>
            <person name="Pangilinan J."/>
            <person name="Dilworth D."/>
            <person name="Sandor L."/>
            <person name="Poggeler S."/>
            <person name="Barry K."/>
            <person name="Grigoriev I.V."/>
            <person name="Nowrousian M."/>
        </authorList>
    </citation>
    <scope>NUCLEOTIDE SEQUENCE [LARGE SCALE GENOMIC DNA]</scope>
    <source>
        <strain evidence="2 3">CBS 389.68</strain>
    </source>
</reference>
<sequence length="179" mass="20363">MKSGTPNAIRPSLAPPNVASRQTFTKQPEQVEPTQITHHASGSSQQQSPSQRHSFIHSFSPVSLYHFHHHNSTLITHSLPDRCQTPEATPSKDAQPYNTTIQQASSQDDDDDDEDHDHDDDEEKEEEDEKKKKKKKKKKKDNATQNSTVQRHKLDEKQKKKATKIAKSKNAQEKIPNNN</sequence>
<evidence type="ECO:0000313" key="3">
    <source>
        <dbReference type="Proteomes" id="UP000298138"/>
    </source>
</evidence>
<proteinExistence type="predicted"/>
<dbReference type="EMBL" id="ML220125">
    <property type="protein sequence ID" value="TGZ80358.1"/>
    <property type="molecule type" value="Genomic_DNA"/>
</dbReference>
<dbReference type="InParanoid" id="A0A4S2MUU8"/>
<organism evidence="2 3">
    <name type="scientific">Ascodesmis nigricans</name>
    <dbReference type="NCBI Taxonomy" id="341454"/>
    <lineage>
        <taxon>Eukaryota</taxon>
        <taxon>Fungi</taxon>
        <taxon>Dikarya</taxon>
        <taxon>Ascomycota</taxon>
        <taxon>Pezizomycotina</taxon>
        <taxon>Pezizomycetes</taxon>
        <taxon>Pezizales</taxon>
        <taxon>Ascodesmidaceae</taxon>
        <taxon>Ascodesmis</taxon>
    </lineage>
</organism>
<feature type="compositionally biased region" description="Acidic residues" evidence="1">
    <location>
        <begin position="107"/>
        <end position="128"/>
    </location>
</feature>
<accession>A0A4S2MUU8</accession>
<gene>
    <name evidence="2" type="ORF">EX30DRAFT_57841</name>
</gene>
<dbReference type="AlphaFoldDB" id="A0A4S2MUU8"/>
<evidence type="ECO:0000313" key="2">
    <source>
        <dbReference type="EMBL" id="TGZ80358.1"/>
    </source>
</evidence>
<feature type="compositionally biased region" description="Low complexity" evidence="1">
    <location>
        <begin position="41"/>
        <end position="53"/>
    </location>
</feature>
<feature type="compositionally biased region" description="Polar residues" evidence="1">
    <location>
        <begin position="96"/>
        <end position="106"/>
    </location>
</feature>
<feature type="region of interest" description="Disordered" evidence="1">
    <location>
        <begin position="1"/>
        <end position="54"/>
    </location>
</feature>
<feature type="region of interest" description="Disordered" evidence="1">
    <location>
        <begin position="80"/>
        <end position="179"/>
    </location>
</feature>
<dbReference type="Proteomes" id="UP000298138">
    <property type="component" value="Unassembled WGS sequence"/>
</dbReference>
<evidence type="ECO:0000256" key="1">
    <source>
        <dbReference type="SAM" id="MobiDB-lite"/>
    </source>
</evidence>
<name>A0A4S2MUU8_9PEZI</name>
<feature type="compositionally biased region" description="Basic residues" evidence="1">
    <location>
        <begin position="131"/>
        <end position="140"/>
    </location>
</feature>
<feature type="compositionally biased region" description="Polar residues" evidence="1">
    <location>
        <begin position="19"/>
        <end position="40"/>
    </location>
</feature>
<keyword evidence="3" id="KW-1185">Reference proteome</keyword>
<protein>
    <submittedName>
        <fullName evidence="2">Uncharacterized protein</fullName>
    </submittedName>
</protein>